<dbReference type="AlphaFoldDB" id="T1HFK9"/>
<dbReference type="EnsemblMetazoa" id="RPRC002831-RA">
    <property type="protein sequence ID" value="RPRC002831-PA"/>
    <property type="gene ID" value="RPRC002831"/>
</dbReference>
<feature type="coiled-coil region" evidence="1">
    <location>
        <begin position="68"/>
        <end position="166"/>
    </location>
</feature>
<keyword evidence="4" id="KW-1185">Reference proteome</keyword>
<organism evidence="3 4">
    <name type="scientific">Rhodnius prolixus</name>
    <name type="common">Triatomid bug</name>
    <dbReference type="NCBI Taxonomy" id="13249"/>
    <lineage>
        <taxon>Eukaryota</taxon>
        <taxon>Metazoa</taxon>
        <taxon>Ecdysozoa</taxon>
        <taxon>Arthropoda</taxon>
        <taxon>Hexapoda</taxon>
        <taxon>Insecta</taxon>
        <taxon>Pterygota</taxon>
        <taxon>Neoptera</taxon>
        <taxon>Paraneoptera</taxon>
        <taxon>Hemiptera</taxon>
        <taxon>Heteroptera</taxon>
        <taxon>Panheteroptera</taxon>
        <taxon>Cimicomorpha</taxon>
        <taxon>Reduviidae</taxon>
        <taxon>Triatominae</taxon>
        <taxon>Rhodnius</taxon>
    </lineage>
</organism>
<accession>T1HFK9</accession>
<dbReference type="InParanoid" id="T1HFK9"/>
<feature type="coiled-coil region" evidence="1">
    <location>
        <begin position="228"/>
        <end position="273"/>
    </location>
</feature>
<evidence type="ECO:0000313" key="3">
    <source>
        <dbReference type="EnsemblMetazoa" id="RPRC002831-PA"/>
    </source>
</evidence>
<protein>
    <submittedName>
        <fullName evidence="3">Uncharacterized protein</fullName>
    </submittedName>
</protein>
<proteinExistence type="predicted"/>
<dbReference type="HOGENOM" id="CLU_728759_0_0_1"/>
<reference evidence="3" key="1">
    <citation type="submission" date="2015-05" db="UniProtKB">
        <authorList>
            <consortium name="EnsemblMetazoa"/>
        </authorList>
    </citation>
    <scope>IDENTIFICATION</scope>
</reference>
<evidence type="ECO:0000256" key="2">
    <source>
        <dbReference type="SAM" id="MobiDB-lite"/>
    </source>
</evidence>
<dbReference type="VEuPathDB" id="VectorBase:RPRC002831"/>
<dbReference type="Proteomes" id="UP000015103">
    <property type="component" value="Unassembled WGS sequence"/>
</dbReference>
<feature type="region of interest" description="Disordered" evidence="2">
    <location>
        <begin position="177"/>
        <end position="214"/>
    </location>
</feature>
<keyword evidence="1" id="KW-0175">Coiled coil</keyword>
<name>T1HFK9_RHOPR</name>
<dbReference type="EMBL" id="ACPB03017998">
    <property type="status" value="NOT_ANNOTATED_CDS"/>
    <property type="molecule type" value="Genomic_DNA"/>
</dbReference>
<evidence type="ECO:0000313" key="4">
    <source>
        <dbReference type="Proteomes" id="UP000015103"/>
    </source>
</evidence>
<evidence type="ECO:0000256" key="1">
    <source>
        <dbReference type="SAM" id="Coils"/>
    </source>
</evidence>
<feature type="compositionally biased region" description="Polar residues" evidence="2">
    <location>
        <begin position="179"/>
        <end position="188"/>
    </location>
</feature>
<sequence>MLSNTWLRAGDSQICDAIITTYVCHYFAIFKMNSEVNNTPNHTVKKNISDKNVEVIPAASYYALKLAFQSIKERYDKLQDRLYALEEENVKLKEIGNNKQVHNGSGGCSRMEILEKKIDELSRQKSQLSHHIFMLANENKDLWSNISKLTEEKQILVKQLRDLIDKTDGEQKLEKLPDSLQQQDNTQAPLEVASCSEDPVKEASTSDEDNKDSLQSLETVKDFSLIQLENQEDLTDSLNDELKEILNKMNEDKVELQQQQAKLKESLAFMKRLYQGKIPALSDQAFSSSSQKTIAIESDDRNNCGSVQELISEVEEIDSKGAKQRCENNVVNIIFHDEIICPFCGKLFSKTIGEEEFNKQFFNHVQN</sequence>